<evidence type="ECO:0000313" key="1">
    <source>
        <dbReference type="EMBL" id="NYH16733.1"/>
    </source>
</evidence>
<dbReference type="AlphaFoldDB" id="A0A7Y9WB51"/>
<proteinExistence type="predicted"/>
<dbReference type="RefSeq" id="WP_257031777.1">
    <property type="nucleotide sequence ID" value="NZ_JACCAU010000001.1"/>
</dbReference>
<accession>A0A7Y9WB51</accession>
<comment type="caution">
    <text evidence="1">The sequence shown here is derived from an EMBL/GenBank/DDBJ whole genome shotgun (WGS) entry which is preliminary data.</text>
</comment>
<protein>
    <submittedName>
        <fullName evidence="1">Uncharacterized protein</fullName>
    </submittedName>
</protein>
<reference evidence="1 2" key="1">
    <citation type="submission" date="2020-07" db="EMBL/GenBank/DDBJ databases">
        <title>Exploring microbial biodiversity for novel pathways involved in the catabolism of aromatic compounds derived from lignin.</title>
        <authorList>
            <person name="Elkins J."/>
        </authorList>
    </citation>
    <scope>NUCLEOTIDE SEQUENCE [LARGE SCALE GENOMIC DNA]</scope>
    <source>
        <strain evidence="1 2">H2C3B</strain>
    </source>
</reference>
<dbReference type="Proteomes" id="UP000572540">
    <property type="component" value="Unassembled WGS sequence"/>
</dbReference>
<evidence type="ECO:0000313" key="2">
    <source>
        <dbReference type="Proteomes" id="UP000572540"/>
    </source>
</evidence>
<gene>
    <name evidence="1" type="ORF">GGD41_003961</name>
</gene>
<sequence length="42" mass="4584">MVDVKQAMLTVDDLRTDVELSNLAGTEPCDNNSDAAMFLARI</sequence>
<dbReference type="EMBL" id="JACCAU010000001">
    <property type="protein sequence ID" value="NYH16733.1"/>
    <property type="molecule type" value="Genomic_DNA"/>
</dbReference>
<name>A0A7Y9WB51_9BURK</name>
<organism evidence="1 2">
    <name type="scientific">Paraburkholderia bryophila</name>
    <dbReference type="NCBI Taxonomy" id="420952"/>
    <lineage>
        <taxon>Bacteria</taxon>
        <taxon>Pseudomonadati</taxon>
        <taxon>Pseudomonadota</taxon>
        <taxon>Betaproteobacteria</taxon>
        <taxon>Burkholderiales</taxon>
        <taxon>Burkholderiaceae</taxon>
        <taxon>Paraburkholderia</taxon>
    </lineage>
</organism>